<accession>I0ENX1</accession>
<proteinExistence type="predicted"/>
<name>I0ENX1_HELC0</name>
<keyword evidence="2" id="KW-1185">Reference proteome</keyword>
<protein>
    <submittedName>
        <fullName evidence="1">Outer membrane protein HopG</fullName>
    </submittedName>
</protein>
<dbReference type="PATRIC" id="fig|182217.3.peg.1461"/>
<dbReference type="AlphaFoldDB" id="I0ENX1"/>
<evidence type="ECO:0000313" key="2">
    <source>
        <dbReference type="Proteomes" id="UP000005010"/>
    </source>
</evidence>
<dbReference type="eggNOG" id="COG3170">
    <property type="taxonomic scope" value="Bacteria"/>
</dbReference>
<gene>
    <name evidence="1" type="ordered locus">HCW_06910</name>
</gene>
<dbReference type="KEGG" id="hce:HCW_06910"/>
<dbReference type="PRINTS" id="PR01776">
    <property type="entry name" value="HPOMPFAMILY"/>
</dbReference>
<organism evidence="1 2">
    <name type="scientific">Helicobacter cetorum (strain ATCC BAA-429 / MIT 00-7128)</name>
    <dbReference type="NCBI Taxonomy" id="182217"/>
    <lineage>
        <taxon>Bacteria</taxon>
        <taxon>Pseudomonadati</taxon>
        <taxon>Campylobacterota</taxon>
        <taxon>Epsilonproteobacteria</taxon>
        <taxon>Campylobacterales</taxon>
        <taxon>Helicobacteraceae</taxon>
        <taxon>Helicobacter</taxon>
    </lineage>
</organism>
<dbReference type="InterPro" id="IPR002718">
    <property type="entry name" value="OMP_Helicobacter"/>
</dbReference>
<dbReference type="Proteomes" id="UP000005010">
    <property type="component" value="Chromosome"/>
</dbReference>
<evidence type="ECO:0000313" key="1">
    <source>
        <dbReference type="EMBL" id="AFI04640.1"/>
    </source>
</evidence>
<reference evidence="2" key="1">
    <citation type="submission" date="2012-04" db="EMBL/GenBank/DDBJ databases">
        <title>Complete genome sequence of Helicobacter cetorum strain MIT 00-7128.</title>
        <authorList>
            <person name="Kersulyte D."/>
            <person name="Berg D.E."/>
        </authorList>
    </citation>
    <scope>NUCLEOTIDE SEQUENCE [LARGE SCALE GENOMIC DNA]</scope>
    <source>
        <strain evidence="2">MIT 00-7128</strain>
    </source>
</reference>
<dbReference type="Pfam" id="PF01856">
    <property type="entry name" value="HP_OMP"/>
    <property type="match status" value="1"/>
</dbReference>
<dbReference type="HOGENOM" id="CLU_384856_0_0_7"/>
<sequence>MTQSNALLQLISPNQFSNTLIASHYALENNANSEVIKNLESLRKQSFERYLNNYLQNLKATMIKGYILPGSDGGAYSPLMKNSVIMQTIESKIENILANLKSSHSTLNVSTITTDLNAIVTLVQENTIGNPNFKLYDPTTKTYLTAQDMKNKTEQEIEKDIAKNGILHPINGNNSSSKQQNHAYLSPELGIQNLMFFQMLQGIAENKKDVNYAYALYNATDFENSILAYMSSKLYTNCQTDNGNCYYTGGKAQLEVLLEQMNVPKSLIDTYNKMGQPKYFLGNTDNGGLLVSGANLYSLLTQLENEVQDLKVSQANMQNKTKALDIIRQSLADVYLYDEQVKNPSVQFGNWISSVIGSGSDSVLPVSLTIQNEKLIIQGNQGYCGQNHNGCPKLTEMSTQDLYNTIMSWWDNVGNVANALTSHNNQQIGTAIQSFSQFYNEMYSKYPHYQQNTANSDAYPTKAQLQNILNDINNSLNSNKVSQNTIILNFLALPTNSQQHQATYNTLQSSKPIALASLSTLASMFNNMNYLSSPTTKLTNNDKDIESTQQGYMLGFGIKGGYKQMFNYYIKGNRESKKKYGQLGLRYYAFLDYNYGVLNQRNTNKENMNMLTYGVGLDILVNVFENKLASYGIFGGFQVAGNSWLATRKYSSNMKDKIRATHFQCLFDFGLRTNILSHHGIELGVKIPMLSQRYIDTANYKVNYKREFVYYVGYVWGF</sequence>
<dbReference type="EMBL" id="CP003479">
    <property type="protein sequence ID" value="AFI04640.1"/>
    <property type="molecule type" value="Genomic_DNA"/>
</dbReference>